<evidence type="ECO:0000256" key="6">
    <source>
        <dbReference type="ARBA" id="ARBA00023136"/>
    </source>
</evidence>
<evidence type="ECO:0000313" key="9">
    <source>
        <dbReference type="Proteomes" id="UP000782241"/>
    </source>
</evidence>
<evidence type="ECO:0000256" key="2">
    <source>
        <dbReference type="ARBA" id="ARBA00022502"/>
    </source>
</evidence>
<dbReference type="InterPro" id="IPR007217">
    <property type="entry name" value="Per1-like"/>
</dbReference>
<dbReference type="Pfam" id="PF04080">
    <property type="entry name" value="Per1"/>
    <property type="match status" value="1"/>
</dbReference>
<dbReference type="GO" id="GO:0005789">
    <property type="term" value="C:endoplasmic reticulum membrane"/>
    <property type="evidence" value="ECO:0007669"/>
    <property type="project" value="UniProtKB-SubCell"/>
</dbReference>
<comment type="caution">
    <text evidence="8">The sequence shown here is derived from an EMBL/GenBank/DDBJ whole genome shotgun (WGS) entry which is preliminary data.</text>
</comment>
<keyword evidence="6 7" id="KW-0472">Membrane</keyword>
<keyword evidence="2 7" id="KW-0337">GPI-anchor biosynthesis</keyword>
<comment type="function">
    <text evidence="7">Involved in the lipid remodeling steps of GPI-anchor maturation.</text>
</comment>
<keyword evidence="4" id="KW-0732">Signal</keyword>
<sequence length="347" mass="40669">IALNFLFSHVKQVDALAMSTQRGRPWAQIVSLTVLVLAFATIVEASKGDKLPEFKDCLKICKSENCAPDKPQTSTPVFHRLLLWNCASECNYACQHIITGQRMAKGLSVVQFYGKWPFYRFLGMQEPFSVLFSLGNFWAHWDGLKKVQAKIPKSYTMRRFYDWLAYVGMSSWVFSSIFHTRDFRFTEELDYFAAGANVLYGLYYTVIRVFRLDKRTPRRQTTLRVWTLLCVSLYLCHVLYLKFIRWDYTYNMAANVAAGTVQNFLWSWFSFNRYRESRRMWAAWPGFVVAWLIFAMSMELFDFPPWLGCIDAHSLWHLMTIGPTVLWYNFLVKDARDDMAGSQRLKV</sequence>
<dbReference type="PANTHER" id="PTHR13148:SF0">
    <property type="entry name" value="POST-GPI ATTACHMENT TO PROTEINS FACTOR 3"/>
    <property type="match status" value="1"/>
</dbReference>
<keyword evidence="3 7" id="KW-0812">Transmembrane</keyword>
<feature type="transmembrane region" description="Helical" evidence="7">
    <location>
        <begin position="160"/>
        <end position="179"/>
    </location>
</feature>
<dbReference type="GO" id="GO:0016788">
    <property type="term" value="F:hydrolase activity, acting on ester bonds"/>
    <property type="evidence" value="ECO:0007669"/>
    <property type="project" value="TreeGrafter"/>
</dbReference>
<evidence type="ECO:0000313" key="8">
    <source>
        <dbReference type="EMBL" id="KAG5657094.1"/>
    </source>
</evidence>
<evidence type="ECO:0000256" key="1">
    <source>
        <dbReference type="ARBA" id="ARBA00004127"/>
    </source>
</evidence>
<feature type="transmembrane region" description="Helical" evidence="7">
    <location>
        <begin position="191"/>
        <end position="210"/>
    </location>
</feature>
<feature type="transmembrane region" description="Helical" evidence="7">
    <location>
        <begin position="313"/>
        <end position="332"/>
    </location>
</feature>
<proteinExistence type="inferred from homology"/>
<feature type="transmembrane region" description="Helical" evidence="7">
    <location>
        <begin position="281"/>
        <end position="301"/>
    </location>
</feature>
<organism evidence="8 9">
    <name type="scientific">Fusarium avenaceum</name>
    <dbReference type="NCBI Taxonomy" id="40199"/>
    <lineage>
        <taxon>Eukaryota</taxon>
        <taxon>Fungi</taxon>
        <taxon>Dikarya</taxon>
        <taxon>Ascomycota</taxon>
        <taxon>Pezizomycotina</taxon>
        <taxon>Sordariomycetes</taxon>
        <taxon>Hypocreomycetidae</taxon>
        <taxon>Hypocreales</taxon>
        <taxon>Nectriaceae</taxon>
        <taxon>Fusarium</taxon>
        <taxon>Fusarium tricinctum species complex</taxon>
    </lineage>
</organism>
<feature type="transmembrane region" description="Helical" evidence="7">
    <location>
        <begin position="26"/>
        <end position="45"/>
    </location>
</feature>
<comment type="similarity">
    <text evidence="7">Belongs to the PGAP3 family.</text>
</comment>
<dbReference type="Proteomes" id="UP000782241">
    <property type="component" value="Unassembled WGS sequence"/>
</dbReference>
<keyword evidence="7" id="KW-0256">Endoplasmic reticulum</keyword>
<feature type="transmembrane region" description="Helical" evidence="7">
    <location>
        <begin position="222"/>
        <end position="240"/>
    </location>
</feature>
<evidence type="ECO:0000256" key="7">
    <source>
        <dbReference type="RuleBase" id="RU365066"/>
    </source>
</evidence>
<feature type="transmembrane region" description="Helical" evidence="7">
    <location>
        <begin position="252"/>
        <end position="269"/>
    </location>
</feature>
<feature type="non-terminal residue" evidence="8">
    <location>
        <position position="1"/>
    </location>
</feature>
<reference evidence="8" key="1">
    <citation type="submission" date="2021-04" db="EMBL/GenBank/DDBJ databases">
        <title>Draft genome of Fusarium avenaceum strain F156N33, isolated from an atmospheric sample in Virginia.</title>
        <authorList>
            <person name="Yang S."/>
            <person name="Vinatzer B.A."/>
            <person name="Coleman J."/>
        </authorList>
    </citation>
    <scope>NUCLEOTIDE SEQUENCE</scope>
    <source>
        <strain evidence="8">F156N33</strain>
    </source>
</reference>
<dbReference type="EMBL" id="JAGPUO010000018">
    <property type="protein sequence ID" value="KAG5657094.1"/>
    <property type="molecule type" value="Genomic_DNA"/>
</dbReference>
<evidence type="ECO:0000256" key="3">
    <source>
        <dbReference type="ARBA" id="ARBA00022692"/>
    </source>
</evidence>
<keyword evidence="9" id="KW-1185">Reference proteome</keyword>
<name>A0A9P7GVX0_9HYPO</name>
<dbReference type="PANTHER" id="PTHR13148">
    <property type="entry name" value="PER1-RELATED"/>
    <property type="match status" value="1"/>
</dbReference>
<dbReference type="AlphaFoldDB" id="A0A9P7GVX0"/>
<dbReference type="GO" id="GO:0006506">
    <property type="term" value="P:GPI anchor biosynthetic process"/>
    <property type="evidence" value="ECO:0007669"/>
    <property type="project" value="UniProtKB-KW"/>
</dbReference>
<gene>
    <name evidence="8" type="ORF">KAF25_001683</name>
</gene>
<accession>A0A9P7GVX0</accession>
<protein>
    <recommendedName>
        <fullName evidence="7">Post-GPI attachment to proteins factor 3</fullName>
    </recommendedName>
</protein>
<comment type="subcellular location">
    <subcellularLocation>
        <location evidence="1">Endomembrane system</location>
        <topology evidence="1">Multi-pass membrane protein</topology>
    </subcellularLocation>
    <subcellularLocation>
        <location evidence="7">Endoplasmic reticulum membrane</location>
        <topology evidence="7">Multi-pass membrane protein</topology>
    </subcellularLocation>
</comment>
<evidence type="ECO:0000256" key="5">
    <source>
        <dbReference type="ARBA" id="ARBA00022989"/>
    </source>
</evidence>
<evidence type="ECO:0000256" key="4">
    <source>
        <dbReference type="ARBA" id="ARBA00022729"/>
    </source>
</evidence>
<keyword evidence="5 7" id="KW-1133">Transmembrane helix</keyword>